<sequence>MIQFLFSRLPSTLNTRVRISDFTALVFLFIVYFAIITPASSASQVITSQKGAVVVENTESETLHQAEPVLAGMKMRFRKFVAYAEFLQDSMENLSADFISEMRQIETLARDEKVLKAKFRVLQLEQKYLGGLETLSSKFESFIDEVTLSHKRCTDALIKLKNIREGDIYLNHLRAIDADKNKIDELHESFLEKESFVRESYKGLRQIFDALRYEHGALIYKIEGSGSESASAAKPLSSSDKKDSGKAGAIPLSPVSSAQEPAVASGKGTVSEKKVSTGSVMVTAVAGEKIASAEPYKKVEQQKNTETAKTVEKAETSKKTVSEKKSEYPVIAFQDLPERESANKNFARPFCVTIENHPGARPQSGLQLADIVYEFLAEGGITRFLGVYSGRNGILGPVRSCRHYFTDIVGQYDAIYVHCGSSNQGLQALKARKIDFMNEIKFSKPFYRVKFRKSPHNLYTTLEKLELGADRMGFRRKGDVALPADHFSRFETTFKAEKPGKFVKITYHRKYSVAYSYDEKSNTYLRMINSAPHVVYGADIQLSTPNILLIKCPTRQIDSYGRLDIDLTGKGSAMAVRGGESIQCTWSKTDSRARMIISDSQGQPVLFNPGQIWIQVVRDDVRTIPPMSAER</sequence>
<protein>
    <recommendedName>
        <fullName evidence="7">DUF3048 domain-containing protein</fullName>
    </recommendedName>
</protein>
<evidence type="ECO:0000259" key="4">
    <source>
        <dbReference type="Pfam" id="PF17479"/>
    </source>
</evidence>
<dbReference type="InterPro" id="IPR021416">
    <property type="entry name" value="DUF3048_N"/>
</dbReference>
<gene>
    <name evidence="5" type="ORF">CVV64_04545</name>
</gene>
<keyword evidence="2" id="KW-0472">Membrane</keyword>
<dbReference type="Gene3D" id="3.50.90.10">
    <property type="entry name" value="YerB-like"/>
    <property type="match status" value="1"/>
</dbReference>
<dbReference type="InterPro" id="IPR035328">
    <property type="entry name" value="DUF3048_C"/>
</dbReference>
<evidence type="ECO:0008006" key="7">
    <source>
        <dbReference type="Google" id="ProtNLM"/>
    </source>
</evidence>
<accession>A0A2N1PRS3</accession>
<feature type="domain" description="DUF3048" evidence="3">
    <location>
        <begin position="343"/>
        <end position="474"/>
    </location>
</feature>
<dbReference type="Pfam" id="PF17479">
    <property type="entry name" value="DUF3048_C"/>
    <property type="match status" value="1"/>
</dbReference>
<keyword evidence="2" id="KW-1133">Transmembrane helix</keyword>
<evidence type="ECO:0000313" key="6">
    <source>
        <dbReference type="Proteomes" id="UP000233256"/>
    </source>
</evidence>
<feature type="domain" description="DUF3048" evidence="4">
    <location>
        <begin position="503"/>
        <end position="614"/>
    </location>
</feature>
<dbReference type="EMBL" id="PGXC01000003">
    <property type="protein sequence ID" value="PKK91043.1"/>
    <property type="molecule type" value="Genomic_DNA"/>
</dbReference>
<dbReference type="AlphaFoldDB" id="A0A2N1PRS3"/>
<evidence type="ECO:0000256" key="2">
    <source>
        <dbReference type="SAM" id="Phobius"/>
    </source>
</evidence>
<name>A0A2N1PRS3_9BACT</name>
<feature type="region of interest" description="Disordered" evidence="1">
    <location>
        <begin position="229"/>
        <end position="270"/>
    </location>
</feature>
<organism evidence="5 6">
    <name type="scientific">Candidatus Wallbacteria bacterium HGW-Wallbacteria-1</name>
    <dbReference type="NCBI Taxonomy" id="2013854"/>
    <lineage>
        <taxon>Bacteria</taxon>
        <taxon>Candidatus Walliibacteriota</taxon>
    </lineage>
</organism>
<proteinExistence type="predicted"/>
<keyword evidence="2" id="KW-0812">Transmembrane</keyword>
<reference evidence="5 6" key="1">
    <citation type="journal article" date="2017" name="ISME J.">
        <title>Potential for microbial H2 and metal transformations associated with novel bacteria and archaea in deep terrestrial subsurface sediments.</title>
        <authorList>
            <person name="Hernsdorf A.W."/>
            <person name="Amano Y."/>
            <person name="Miyakawa K."/>
            <person name="Ise K."/>
            <person name="Suzuki Y."/>
            <person name="Anantharaman K."/>
            <person name="Probst A."/>
            <person name="Burstein D."/>
            <person name="Thomas B.C."/>
            <person name="Banfield J.F."/>
        </authorList>
    </citation>
    <scope>NUCLEOTIDE SEQUENCE [LARGE SCALE GENOMIC DNA]</scope>
    <source>
        <strain evidence="5">HGW-Wallbacteria-1</strain>
    </source>
</reference>
<comment type="caution">
    <text evidence="5">The sequence shown here is derived from an EMBL/GenBank/DDBJ whole genome shotgun (WGS) entry which is preliminary data.</text>
</comment>
<dbReference type="Proteomes" id="UP000233256">
    <property type="component" value="Unassembled WGS sequence"/>
</dbReference>
<dbReference type="Pfam" id="PF11258">
    <property type="entry name" value="DUF3048"/>
    <property type="match status" value="1"/>
</dbReference>
<dbReference type="InterPro" id="IPR023158">
    <property type="entry name" value="YerB-like_sf"/>
</dbReference>
<dbReference type="SUPFAM" id="SSF159774">
    <property type="entry name" value="YerB-like"/>
    <property type="match status" value="1"/>
</dbReference>
<feature type="compositionally biased region" description="Low complexity" evidence="1">
    <location>
        <begin position="229"/>
        <end position="238"/>
    </location>
</feature>
<evidence type="ECO:0000313" key="5">
    <source>
        <dbReference type="EMBL" id="PKK91043.1"/>
    </source>
</evidence>
<evidence type="ECO:0000256" key="1">
    <source>
        <dbReference type="SAM" id="MobiDB-lite"/>
    </source>
</evidence>
<feature type="transmembrane region" description="Helical" evidence="2">
    <location>
        <begin position="21"/>
        <end position="40"/>
    </location>
</feature>
<evidence type="ECO:0000259" key="3">
    <source>
        <dbReference type="Pfam" id="PF11258"/>
    </source>
</evidence>